<dbReference type="Pfam" id="PF07722">
    <property type="entry name" value="Peptidase_C26"/>
    <property type="match status" value="1"/>
</dbReference>
<dbReference type="InterPro" id="IPR029062">
    <property type="entry name" value="Class_I_gatase-like"/>
</dbReference>
<dbReference type="EMBL" id="JAUSTP010000008">
    <property type="protein sequence ID" value="MDQ0189496.1"/>
    <property type="molecule type" value="Genomic_DNA"/>
</dbReference>
<reference evidence="1 2" key="1">
    <citation type="submission" date="2023-07" db="EMBL/GenBank/DDBJ databases">
        <title>Genomic Encyclopedia of Type Strains, Phase IV (KMG-IV): sequencing the most valuable type-strain genomes for metagenomic binning, comparative biology and taxonomic classification.</title>
        <authorList>
            <person name="Goeker M."/>
        </authorList>
    </citation>
    <scope>NUCLEOTIDE SEQUENCE [LARGE SCALE GENOMIC DNA]</scope>
    <source>
        <strain evidence="1 2">DSM 4006</strain>
    </source>
</reference>
<evidence type="ECO:0000313" key="1">
    <source>
        <dbReference type="EMBL" id="MDQ0189496.1"/>
    </source>
</evidence>
<organism evidence="1 2">
    <name type="scientific">Alicyclobacillus cycloheptanicus</name>
    <dbReference type="NCBI Taxonomy" id="1457"/>
    <lineage>
        <taxon>Bacteria</taxon>
        <taxon>Bacillati</taxon>
        <taxon>Bacillota</taxon>
        <taxon>Bacilli</taxon>
        <taxon>Bacillales</taxon>
        <taxon>Alicyclobacillaceae</taxon>
        <taxon>Alicyclobacillus</taxon>
    </lineage>
</organism>
<name>A0ABT9XIG0_9BACL</name>
<protein>
    <submittedName>
        <fullName evidence="1">Glutamine amidotransferase</fullName>
    </submittedName>
</protein>
<dbReference type="PANTHER" id="PTHR43235">
    <property type="entry name" value="GLUTAMINE AMIDOTRANSFERASE PB2B2.05-RELATED"/>
    <property type="match status" value="1"/>
</dbReference>
<proteinExistence type="predicted"/>
<sequence>MPEEGFGGKLRGTPGQGFSVVGHDYIRSVDEAGGLAFGVPVLDEARCPQIIATLDGIVFSGGEDLDPRTYGARPDSHIESINPDRDRFELALLTEAIRQLKPTLCICRGLQLLNVAFGGTLHKHIPAAFPDALEHQKQAGPRWYLAHKAYLEDDVLKGLYGTDCIEVNTFHHQSVDRVGAGLRVTAVAEDGVIEGLAHSDMPQLLAIQWHPEMMSARYDDGLIPFRWLVNQCRGAGIDGASVGVDDNEYR</sequence>
<keyword evidence="1" id="KW-0315">Glutamine amidotransferase</keyword>
<dbReference type="InterPro" id="IPR044668">
    <property type="entry name" value="PuuD-like"/>
</dbReference>
<dbReference type="SUPFAM" id="SSF52317">
    <property type="entry name" value="Class I glutamine amidotransferase-like"/>
    <property type="match status" value="1"/>
</dbReference>
<keyword evidence="2" id="KW-1185">Reference proteome</keyword>
<accession>A0ABT9XIG0</accession>
<dbReference type="InterPro" id="IPR011697">
    <property type="entry name" value="Peptidase_C26"/>
</dbReference>
<dbReference type="RefSeq" id="WP_274456301.1">
    <property type="nucleotide sequence ID" value="NZ_CP067097.1"/>
</dbReference>
<dbReference type="PROSITE" id="PS51273">
    <property type="entry name" value="GATASE_TYPE_1"/>
    <property type="match status" value="1"/>
</dbReference>
<dbReference type="CDD" id="cd01745">
    <property type="entry name" value="GATase1_2"/>
    <property type="match status" value="1"/>
</dbReference>
<dbReference type="Gene3D" id="3.40.50.880">
    <property type="match status" value="1"/>
</dbReference>
<evidence type="ECO:0000313" key="2">
    <source>
        <dbReference type="Proteomes" id="UP001232973"/>
    </source>
</evidence>
<comment type="caution">
    <text evidence="1">The sequence shown here is derived from an EMBL/GenBank/DDBJ whole genome shotgun (WGS) entry which is preliminary data.</text>
</comment>
<dbReference type="Proteomes" id="UP001232973">
    <property type="component" value="Unassembled WGS sequence"/>
</dbReference>
<dbReference type="PANTHER" id="PTHR43235:SF1">
    <property type="entry name" value="GLUTAMINE AMIDOTRANSFERASE PB2B2.05-RELATED"/>
    <property type="match status" value="1"/>
</dbReference>
<gene>
    <name evidence="1" type="ORF">J2S03_001328</name>
</gene>